<feature type="compositionally biased region" description="Low complexity" evidence="1">
    <location>
        <begin position="305"/>
        <end position="318"/>
    </location>
</feature>
<dbReference type="GO" id="GO:0034518">
    <property type="term" value="C:RNA cap binding complex"/>
    <property type="evidence" value="ECO:0007669"/>
    <property type="project" value="TreeGrafter"/>
</dbReference>
<dbReference type="AlphaFoldDB" id="A0AAV8V804"/>
<dbReference type="GO" id="GO:0005737">
    <property type="term" value="C:cytoplasm"/>
    <property type="evidence" value="ECO:0007669"/>
    <property type="project" value="TreeGrafter"/>
</dbReference>
<dbReference type="GO" id="GO:0045727">
    <property type="term" value="P:positive regulation of translation"/>
    <property type="evidence" value="ECO:0007669"/>
    <property type="project" value="InterPro"/>
</dbReference>
<dbReference type="InterPro" id="IPR040160">
    <property type="entry name" value="Mxt"/>
</dbReference>
<evidence type="ECO:0008006" key="4">
    <source>
        <dbReference type="Google" id="ProtNLM"/>
    </source>
</evidence>
<evidence type="ECO:0000313" key="2">
    <source>
        <dbReference type="EMBL" id="KAJ8910147.1"/>
    </source>
</evidence>
<dbReference type="Proteomes" id="UP001159042">
    <property type="component" value="Unassembled WGS sequence"/>
</dbReference>
<dbReference type="Gene3D" id="1.25.40.180">
    <property type="match status" value="1"/>
</dbReference>
<dbReference type="PANTHER" id="PTHR20849:SF2">
    <property type="entry name" value="EUKARYOTIC TRANSLATION INITIATION FACTOR 4E-BINDING PROTEIN MEXTLI"/>
    <property type="match status" value="1"/>
</dbReference>
<reference evidence="2 3" key="1">
    <citation type="journal article" date="2023" name="Insect Mol. Biol.">
        <title>Genome sequencing provides insights into the evolution of gene families encoding plant cell wall-degrading enzymes in longhorned beetles.</title>
        <authorList>
            <person name="Shin N.R."/>
            <person name="Okamura Y."/>
            <person name="Kirsch R."/>
            <person name="Pauchet Y."/>
        </authorList>
    </citation>
    <scope>NUCLEOTIDE SEQUENCE [LARGE SCALE GENOMIC DNA]</scope>
    <source>
        <strain evidence="2">EAD_L_NR</strain>
    </source>
</reference>
<sequence length="527" mass="58284">MGVRICPAPAQVSGVLKLDQVIYEKEVTKRKSLIRLKKGAMIVAALNIENIYSITKNPCMSSPVVLSSRTPLPDSWTESCVEDVLQAVDQVAALLASNIVDNNICYKDSVINLCQHLKVYGAYLEILYKEQLDHAFKIFRDKAQDDIRVDMLSRLHLLELIELRAKGWKGTDGMNLYYRKKVNQCGSCQIEMSDSVSSLNESLSSVIMSSSPPLLGPGEIIKPSGKFSKPTRIPGKKYCKDEVVIRNADSGKVNPGAKERLVQITGASEESITYAKHLIEDTIRRNASPVRDHTMVVGGGPLTGSSSSINSSASDDSALPSSARVSRALMHSLSTNDANIGEYKYTVITNGHTIKITGDNLDLVRTSKLVLDEYFSGEPIHDVTRFYSFDSLPQPIVTDDLQSTPLSPPESIPSPEIVTNGENDETDNVKLRKPRLSIEEIIKGKTSSVEKEIPAKGDFCYSIEFLAHLAMSPFCLSQPNEWERISEEYPILVRNVVERFDAQHYLSIRTADQTSVLSAEEVDVNEI</sequence>
<keyword evidence="3" id="KW-1185">Reference proteome</keyword>
<accession>A0AAV8V804</accession>
<dbReference type="GO" id="GO:1901190">
    <property type="term" value="P:regulation of formation of translation initiation ternary complex"/>
    <property type="evidence" value="ECO:0007669"/>
    <property type="project" value="TreeGrafter"/>
</dbReference>
<dbReference type="GO" id="GO:0003743">
    <property type="term" value="F:translation initiation factor activity"/>
    <property type="evidence" value="ECO:0007669"/>
    <property type="project" value="TreeGrafter"/>
</dbReference>
<gene>
    <name evidence="2" type="ORF">NQ315_010836</name>
</gene>
<dbReference type="GO" id="GO:0008190">
    <property type="term" value="F:eukaryotic initiation factor 4E binding"/>
    <property type="evidence" value="ECO:0007669"/>
    <property type="project" value="InterPro"/>
</dbReference>
<feature type="region of interest" description="Disordered" evidence="1">
    <location>
        <begin position="402"/>
        <end position="424"/>
    </location>
</feature>
<protein>
    <recommendedName>
        <fullName evidence="4">Eukaryotic translation initiation factor 4E-binding protein Mextli</fullName>
    </recommendedName>
</protein>
<dbReference type="PANTHER" id="PTHR20849">
    <property type="entry name" value="EUKARYOTIC TRANSLATION INITIATION FACTOR 4E-BINDING PROTEIN MEXTLI"/>
    <property type="match status" value="1"/>
</dbReference>
<evidence type="ECO:0000313" key="3">
    <source>
        <dbReference type="Proteomes" id="UP001159042"/>
    </source>
</evidence>
<name>A0AAV8V804_9CUCU</name>
<comment type="caution">
    <text evidence="2">The sequence shown here is derived from an EMBL/GenBank/DDBJ whole genome shotgun (WGS) entry which is preliminary data.</text>
</comment>
<feature type="region of interest" description="Disordered" evidence="1">
    <location>
        <begin position="299"/>
        <end position="318"/>
    </location>
</feature>
<proteinExistence type="predicted"/>
<evidence type="ECO:0000256" key="1">
    <source>
        <dbReference type="SAM" id="MobiDB-lite"/>
    </source>
</evidence>
<organism evidence="2 3">
    <name type="scientific">Exocentrus adspersus</name>
    <dbReference type="NCBI Taxonomy" id="1586481"/>
    <lineage>
        <taxon>Eukaryota</taxon>
        <taxon>Metazoa</taxon>
        <taxon>Ecdysozoa</taxon>
        <taxon>Arthropoda</taxon>
        <taxon>Hexapoda</taxon>
        <taxon>Insecta</taxon>
        <taxon>Pterygota</taxon>
        <taxon>Neoptera</taxon>
        <taxon>Endopterygota</taxon>
        <taxon>Coleoptera</taxon>
        <taxon>Polyphaga</taxon>
        <taxon>Cucujiformia</taxon>
        <taxon>Chrysomeloidea</taxon>
        <taxon>Cerambycidae</taxon>
        <taxon>Lamiinae</taxon>
        <taxon>Acanthocinini</taxon>
        <taxon>Exocentrus</taxon>
    </lineage>
</organism>
<dbReference type="EMBL" id="JANEYG010000348">
    <property type="protein sequence ID" value="KAJ8910147.1"/>
    <property type="molecule type" value="Genomic_DNA"/>
</dbReference>